<sequence length="186" mass="20186">MDYRQMKQKRYLIAAWAFMECLLFGGLLYGWGSLMFVFKQEGIYAELCSNNDHAAMSATTNSSSSNNSVSYEATSGVTSIVIDVTLTNSSGEKTLSDSKLQGCPEQDSKFTLCFTIASALFCASSAVLGQINFMFGTRVTRIISMIIFVAGSLMLAFVSKEIPWLIFPGLSFLAAGGLPLLVTNTQ</sequence>
<evidence type="ECO:0000256" key="1">
    <source>
        <dbReference type="SAM" id="Phobius"/>
    </source>
</evidence>
<dbReference type="EMBL" id="JBJQND010000005">
    <property type="protein sequence ID" value="KAL3877220.1"/>
    <property type="molecule type" value="Genomic_DNA"/>
</dbReference>
<keyword evidence="3" id="KW-1185">Reference proteome</keyword>
<name>A0ABD3WTB1_SINWO</name>
<dbReference type="AlphaFoldDB" id="A0ABD3WTB1"/>
<feature type="transmembrane region" description="Helical" evidence="1">
    <location>
        <begin position="164"/>
        <end position="182"/>
    </location>
</feature>
<organism evidence="2 3">
    <name type="scientific">Sinanodonta woodiana</name>
    <name type="common">Chinese pond mussel</name>
    <name type="synonym">Anodonta woodiana</name>
    <dbReference type="NCBI Taxonomy" id="1069815"/>
    <lineage>
        <taxon>Eukaryota</taxon>
        <taxon>Metazoa</taxon>
        <taxon>Spiralia</taxon>
        <taxon>Lophotrochozoa</taxon>
        <taxon>Mollusca</taxon>
        <taxon>Bivalvia</taxon>
        <taxon>Autobranchia</taxon>
        <taxon>Heteroconchia</taxon>
        <taxon>Palaeoheterodonta</taxon>
        <taxon>Unionida</taxon>
        <taxon>Unionoidea</taxon>
        <taxon>Unionidae</taxon>
        <taxon>Unioninae</taxon>
        <taxon>Sinanodonta</taxon>
    </lineage>
</organism>
<keyword evidence="1" id="KW-0812">Transmembrane</keyword>
<keyword evidence="1" id="KW-1133">Transmembrane helix</keyword>
<dbReference type="PANTHER" id="PTHR20765">
    <property type="entry name" value="SOLUTE CARRIER FAMILY 43 MEMBER 3-RELATED"/>
    <property type="match status" value="1"/>
</dbReference>
<feature type="transmembrane region" description="Helical" evidence="1">
    <location>
        <begin position="12"/>
        <end position="31"/>
    </location>
</feature>
<dbReference type="PANTHER" id="PTHR20765:SF1">
    <property type="entry name" value="EQUILIBRATIVE NUCLEOBASE TRANSPORTER 1"/>
    <property type="match status" value="1"/>
</dbReference>
<feature type="transmembrane region" description="Helical" evidence="1">
    <location>
        <begin position="114"/>
        <end position="135"/>
    </location>
</feature>
<protein>
    <submittedName>
        <fullName evidence="2">Uncharacterized protein</fullName>
    </submittedName>
</protein>
<accession>A0ABD3WTB1</accession>
<keyword evidence="1" id="KW-0472">Membrane</keyword>
<dbReference type="Proteomes" id="UP001634394">
    <property type="component" value="Unassembled WGS sequence"/>
</dbReference>
<proteinExistence type="predicted"/>
<dbReference type="InterPro" id="IPR027197">
    <property type="entry name" value="SLC43A3"/>
</dbReference>
<reference evidence="2 3" key="1">
    <citation type="submission" date="2024-11" db="EMBL/GenBank/DDBJ databases">
        <title>Chromosome-level genome assembly of the freshwater bivalve Anodonta woodiana.</title>
        <authorList>
            <person name="Chen X."/>
        </authorList>
    </citation>
    <scope>NUCLEOTIDE SEQUENCE [LARGE SCALE GENOMIC DNA]</scope>
    <source>
        <strain evidence="2">MN2024</strain>
        <tissue evidence="2">Gills</tissue>
    </source>
</reference>
<evidence type="ECO:0000313" key="3">
    <source>
        <dbReference type="Proteomes" id="UP001634394"/>
    </source>
</evidence>
<feature type="transmembrane region" description="Helical" evidence="1">
    <location>
        <begin position="142"/>
        <end position="158"/>
    </location>
</feature>
<feature type="non-terminal residue" evidence="2">
    <location>
        <position position="186"/>
    </location>
</feature>
<gene>
    <name evidence="2" type="ORF">ACJMK2_034957</name>
</gene>
<evidence type="ECO:0000313" key="2">
    <source>
        <dbReference type="EMBL" id="KAL3877220.1"/>
    </source>
</evidence>
<comment type="caution">
    <text evidence="2">The sequence shown here is derived from an EMBL/GenBank/DDBJ whole genome shotgun (WGS) entry which is preliminary data.</text>
</comment>